<gene>
    <name evidence="3" type="ORF">Pa4123_11020</name>
</gene>
<evidence type="ECO:0000256" key="2">
    <source>
        <dbReference type="SAM" id="Phobius"/>
    </source>
</evidence>
<dbReference type="EMBL" id="BSDI01000004">
    <property type="protein sequence ID" value="GLH95830.1"/>
    <property type="molecule type" value="Genomic_DNA"/>
</dbReference>
<keyword evidence="2" id="KW-0472">Membrane</keyword>
<organism evidence="3 4">
    <name type="scientific">Phytohabitans aurantiacus</name>
    <dbReference type="NCBI Taxonomy" id="3016789"/>
    <lineage>
        <taxon>Bacteria</taxon>
        <taxon>Bacillati</taxon>
        <taxon>Actinomycetota</taxon>
        <taxon>Actinomycetes</taxon>
        <taxon>Micromonosporales</taxon>
        <taxon>Micromonosporaceae</taxon>
    </lineage>
</organism>
<dbReference type="Proteomes" id="UP001144280">
    <property type="component" value="Unassembled WGS sequence"/>
</dbReference>
<dbReference type="RefSeq" id="WP_281892898.1">
    <property type="nucleotide sequence ID" value="NZ_BSDI01000004.1"/>
</dbReference>
<protein>
    <submittedName>
        <fullName evidence="3">Uncharacterized protein</fullName>
    </submittedName>
</protein>
<feature type="transmembrane region" description="Helical" evidence="2">
    <location>
        <begin position="115"/>
        <end position="134"/>
    </location>
</feature>
<accession>A0ABQ5QM93</accession>
<evidence type="ECO:0000256" key="1">
    <source>
        <dbReference type="SAM" id="MobiDB-lite"/>
    </source>
</evidence>
<comment type="caution">
    <text evidence="3">The sequence shown here is derived from an EMBL/GenBank/DDBJ whole genome shotgun (WGS) entry which is preliminary data.</text>
</comment>
<evidence type="ECO:0000313" key="3">
    <source>
        <dbReference type="EMBL" id="GLH95830.1"/>
    </source>
</evidence>
<proteinExistence type="predicted"/>
<feature type="compositionally biased region" description="Low complexity" evidence="1">
    <location>
        <begin position="152"/>
        <end position="161"/>
    </location>
</feature>
<feature type="transmembrane region" description="Helical" evidence="2">
    <location>
        <begin position="46"/>
        <end position="64"/>
    </location>
</feature>
<keyword evidence="2" id="KW-1133">Transmembrane helix</keyword>
<keyword evidence="4" id="KW-1185">Reference proteome</keyword>
<feature type="transmembrane region" description="Helical" evidence="2">
    <location>
        <begin position="71"/>
        <end position="89"/>
    </location>
</feature>
<keyword evidence="2" id="KW-0812">Transmembrane</keyword>
<feature type="region of interest" description="Disordered" evidence="1">
    <location>
        <begin position="143"/>
        <end position="195"/>
    </location>
</feature>
<name>A0ABQ5QM93_9ACTN</name>
<evidence type="ECO:0000313" key="4">
    <source>
        <dbReference type="Proteomes" id="UP001144280"/>
    </source>
</evidence>
<sequence>MRHLWTLIAAAVIAPLTWLLLAYGQDRSIQAFVNEDSAGSFDTGDFVRPVACLAAAGLLLGLLATLRFSPLGATATGLFYSASYLALLVEPDTVMDLLPNNVSLGGRDADPSTPLRTGMTMVLGALLLVAIVSVSRWRRWPVPEDTAPEPAPLALPENRPLGAEGLQDQQPQYAGGPDPRWETGHLPDPWPSNRR</sequence>
<reference evidence="3" key="1">
    <citation type="submission" date="2022-12" db="EMBL/GenBank/DDBJ databases">
        <title>New Phytohabitans aurantiacus sp. RD004123 nov., an actinomycete isolated from soil.</title>
        <authorList>
            <person name="Triningsih D.W."/>
            <person name="Harunari E."/>
            <person name="Igarashi Y."/>
        </authorList>
    </citation>
    <scope>NUCLEOTIDE SEQUENCE</scope>
    <source>
        <strain evidence="3">RD004123</strain>
    </source>
</reference>